<comment type="similarity">
    <text evidence="1 6">Belongs to the sigma-70 factor family. ECF subfamily.</text>
</comment>
<sequence>MIDDASLTELALRARHGDRQAATLFVRHTQQQVWRMLVALSDRTVAEDLTQETYARAFRALPGFRAESSVRAWLLSIGRRVAADHLRAARSRPRIDPDVTVEEASATQAPGRDVAEAVALRAVLAQLDPDRRLAFLLTQTLGLSYHEAAEVCGCPIGTIRSRVARARGDLIGYLAEREPTEQRNRLDGHGLS</sequence>
<evidence type="ECO:0000256" key="6">
    <source>
        <dbReference type="RuleBase" id="RU000716"/>
    </source>
</evidence>
<reference evidence="10" key="1">
    <citation type="journal article" date="2019" name="Int. J. Syst. Evol. Microbiol.">
        <title>The Global Catalogue of Microorganisms (GCM) 10K type strain sequencing project: providing services to taxonomists for standard genome sequencing and annotation.</title>
        <authorList>
            <consortium name="The Broad Institute Genomics Platform"/>
            <consortium name="The Broad Institute Genome Sequencing Center for Infectious Disease"/>
            <person name="Wu L."/>
            <person name="Ma J."/>
        </authorList>
    </citation>
    <scope>NUCLEOTIDE SEQUENCE [LARGE SCALE GENOMIC DNA]</scope>
    <source>
        <strain evidence="10">JCM 18303</strain>
    </source>
</reference>
<keyword evidence="10" id="KW-1185">Reference proteome</keyword>
<dbReference type="InterPro" id="IPR036388">
    <property type="entry name" value="WH-like_DNA-bd_sf"/>
</dbReference>
<organism evidence="9 10">
    <name type="scientific">Pseudonocardia eucalypti</name>
    <dbReference type="NCBI Taxonomy" id="648755"/>
    <lineage>
        <taxon>Bacteria</taxon>
        <taxon>Bacillati</taxon>
        <taxon>Actinomycetota</taxon>
        <taxon>Actinomycetes</taxon>
        <taxon>Pseudonocardiales</taxon>
        <taxon>Pseudonocardiaceae</taxon>
        <taxon>Pseudonocardia</taxon>
    </lineage>
</organism>
<dbReference type="InterPro" id="IPR007627">
    <property type="entry name" value="RNA_pol_sigma70_r2"/>
</dbReference>
<dbReference type="Proteomes" id="UP001428817">
    <property type="component" value="Unassembled WGS sequence"/>
</dbReference>
<dbReference type="Pfam" id="PF04542">
    <property type="entry name" value="Sigma70_r2"/>
    <property type="match status" value="1"/>
</dbReference>
<feature type="domain" description="RNA polymerase sigma factor 70 region 4 type 2" evidence="8">
    <location>
        <begin position="119"/>
        <end position="168"/>
    </location>
</feature>
<feature type="domain" description="RNA polymerase sigma-70 region 2" evidence="7">
    <location>
        <begin position="26"/>
        <end position="91"/>
    </location>
</feature>
<evidence type="ECO:0000259" key="7">
    <source>
        <dbReference type="Pfam" id="PF04542"/>
    </source>
</evidence>
<dbReference type="InterPro" id="IPR013249">
    <property type="entry name" value="RNA_pol_sigma70_r4_t2"/>
</dbReference>
<evidence type="ECO:0000256" key="2">
    <source>
        <dbReference type="ARBA" id="ARBA00023015"/>
    </source>
</evidence>
<dbReference type="InterPro" id="IPR013324">
    <property type="entry name" value="RNA_pol_sigma_r3/r4-like"/>
</dbReference>
<proteinExistence type="inferred from homology"/>
<evidence type="ECO:0000313" key="10">
    <source>
        <dbReference type="Proteomes" id="UP001428817"/>
    </source>
</evidence>
<evidence type="ECO:0000313" key="9">
    <source>
        <dbReference type="EMBL" id="GAA5166794.1"/>
    </source>
</evidence>
<evidence type="ECO:0000256" key="4">
    <source>
        <dbReference type="ARBA" id="ARBA00023125"/>
    </source>
</evidence>
<keyword evidence="3 6" id="KW-0731">Sigma factor</keyword>
<protein>
    <recommendedName>
        <fullName evidence="6">RNA polymerase sigma factor</fullName>
    </recommendedName>
</protein>
<dbReference type="CDD" id="cd06171">
    <property type="entry name" value="Sigma70_r4"/>
    <property type="match status" value="1"/>
</dbReference>
<dbReference type="EMBL" id="BAABJP010000036">
    <property type="protein sequence ID" value="GAA5166794.1"/>
    <property type="molecule type" value="Genomic_DNA"/>
</dbReference>
<dbReference type="PANTHER" id="PTHR43133:SF61">
    <property type="entry name" value="ECF RNA POLYMERASE SIGMA FACTOR SIGC"/>
    <property type="match status" value="1"/>
</dbReference>
<dbReference type="PANTHER" id="PTHR43133">
    <property type="entry name" value="RNA POLYMERASE ECF-TYPE SIGMA FACTO"/>
    <property type="match status" value="1"/>
</dbReference>
<dbReference type="Pfam" id="PF08281">
    <property type="entry name" value="Sigma70_r4_2"/>
    <property type="match status" value="1"/>
</dbReference>
<gene>
    <name evidence="9" type="ORF">GCM10023321_58480</name>
</gene>
<keyword evidence="4 6" id="KW-0238">DNA-binding</keyword>
<dbReference type="InterPro" id="IPR039425">
    <property type="entry name" value="RNA_pol_sigma-70-like"/>
</dbReference>
<dbReference type="SUPFAM" id="SSF88659">
    <property type="entry name" value="Sigma3 and sigma4 domains of RNA polymerase sigma factors"/>
    <property type="match status" value="1"/>
</dbReference>
<keyword evidence="2 6" id="KW-0805">Transcription regulation</keyword>
<dbReference type="Gene3D" id="1.10.1740.10">
    <property type="match status" value="1"/>
</dbReference>
<evidence type="ECO:0000256" key="1">
    <source>
        <dbReference type="ARBA" id="ARBA00010641"/>
    </source>
</evidence>
<comment type="caution">
    <text evidence="9">The sequence shown here is derived from an EMBL/GenBank/DDBJ whole genome shotgun (WGS) entry which is preliminary data.</text>
</comment>
<dbReference type="NCBIfam" id="TIGR02937">
    <property type="entry name" value="sigma70-ECF"/>
    <property type="match status" value="1"/>
</dbReference>
<keyword evidence="5 6" id="KW-0804">Transcription</keyword>
<dbReference type="InterPro" id="IPR000838">
    <property type="entry name" value="RNA_pol_sigma70_ECF_CS"/>
</dbReference>
<accession>A0ABP9QTB6</accession>
<evidence type="ECO:0000256" key="3">
    <source>
        <dbReference type="ARBA" id="ARBA00023082"/>
    </source>
</evidence>
<name>A0ABP9QTB6_9PSEU</name>
<dbReference type="InterPro" id="IPR014284">
    <property type="entry name" value="RNA_pol_sigma-70_dom"/>
</dbReference>
<evidence type="ECO:0000256" key="5">
    <source>
        <dbReference type="ARBA" id="ARBA00023163"/>
    </source>
</evidence>
<dbReference type="InterPro" id="IPR013325">
    <property type="entry name" value="RNA_pol_sigma_r2"/>
</dbReference>
<evidence type="ECO:0000259" key="8">
    <source>
        <dbReference type="Pfam" id="PF08281"/>
    </source>
</evidence>
<dbReference type="PROSITE" id="PS01063">
    <property type="entry name" value="SIGMA70_ECF"/>
    <property type="match status" value="1"/>
</dbReference>
<dbReference type="Gene3D" id="1.10.10.10">
    <property type="entry name" value="Winged helix-like DNA-binding domain superfamily/Winged helix DNA-binding domain"/>
    <property type="match status" value="1"/>
</dbReference>
<dbReference type="SUPFAM" id="SSF88946">
    <property type="entry name" value="Sigma2 domain of RNA polymerase sigma factors"/>
    <property type="match status" value="1"/>
</dbReference>